<dbReference type="Proteomes" id="UP000693970">
    <property type="component" value="Unassembled WGS sequence"/>
</dbReference>
<reference evidence="2" key="2">
    <citation type="submission" date="2021-04" db="EMBL/GenBank/DDBJ databases">
        <authorList>
            <person name="Podell S."/>
        </authorList>
    </citation>
    <scope>NUCLEOTIDE SEQUENCE</scope>
    <source>
        <strain evidence="2">Hildebrandi</strain>
    </source>
</reference>
<feature type="transmembrane region" description="Helical" evidence="1">
    <location>
        <begin position="20"/>
        <end position="39"/>
    </location>
</feature>
<name>A0A9K3PVR3_9STRA</name>
<dbReference type="EMBL" id="JAGRRH010000014">
    <property type="protein sequence ID" value="KAG7358949.1"/>
    <property type="molecule type" value="Genomic_DNA"/>
</dbReference>
<keyword evidence="1" id="KW-0812">Transmembrane</keyword>
<proteinExistence type="predicted"/>
<reference evidence="2" key="1">
    <citation type="journal article" date="2021" name="Sci. Rep.">
        <title>Diploid genomic architecture of Nitzschia inconspicua, an elite biomass production diatom.</title>
        <authorList>
            <person name="Oliver A."/>
            <person name="Podell S."/>
            <person name="Pinowska A."/>
            <person name="Traller J.C."/>
            <person name="Smith S.R."/>
            <person name="McClure R."/>
            <person name="Beliaev A."/>
            <person name="Bohutskyi P."/>
            <person name="Hill E.A."/>
            <person name="Rabines A."/>
            <person name="Zheng H."/>
            <person name="Allen L.Z."/>
            <person name="Kuo A."/>
            <person name="Grigoriev I.V."/>
            <person name="Allen A.E."/>
            <person name="Hazlebeck D."/>
            <person name="Allen E.E."/>
        </authorList>
    </citation>
    <scope>NUCLEOTIDE SEQUENCE</scope>
    <source>
        <strain evidence="2">Hildebrandi</strain>
    </source>
</reference>
<keyword evidence="1" id="KW-1133">Transmembrane helix</keyword>
<keyword evidence="1" id="KW-0472">Membrane</keyword>
<sequence length="154" mass="16836">MVTITRDKGLKPSHAMLCRLMQGFLVLLFFVVVSMTLLGRDLNDTFNYSAEQFSSSIAIRDMASDYSNGSPRTSSCLVEPVKSPTAVIAAKEANDGTMSPPQNSSTATVMAMATGYRLDAYKRFVGSLRKSGYQGHIILAVSPKLEPETEDREM</sequence>
<protein>
    <submittedName>
        <fullName evidence="2">Uncharacterized protein</fullName>
    </submittedName>
</protein>
<gene>
    <name evidence="2" type="ORF">IV203_015538</name>
</gene>
<evidence type="ECO:0000313" key="2">
    <source>
        <dbReference type="EMBL" id="KAG7358949.1"/>
    </source>
</evidence>
<accession>A0A9K3PVR3</accession>
<keyword evidence="3" id="KW-1185">Reference proteome</keyword>
<comment type="caution">
    <text evidence="2">The sequence shown here is derived from an EMBL/GenBank/DDBJ whole genome shotgun (WGS) entry which is preliminary data.</text>
</comment>
<evidence type="ECO:0000256" key="1">
    <source>
        <dbReference type="SAM" id="Phobius"/>
    </source>
</evidence>
<evidence type="ECO:0000313" key="3">
    <source>
        <dbReference type="Proteomes" id="UP000693970"/>
    </source>
</evidence>
<organism evidence="2 3">
    <name type="scientific">Nitzschia inconspicua</name>
    <dbReference type="NCBI Taxonomy" id="303405"/>
    <lineage>
        <taxon>Eukaryota</taxon>
        <taxon>Sar</taxon>
        <taxon>Stramenopiles</taxon>
        <taxon>Ochrophyta</taxon>
        <taxon>Bacillariophyta</taxon>
        <taxon>Bacillariophyceae</taxon>
        <taxon>Bacillariophycidae</taxon>
        <taxon>Bacillariales</taxon>
        <taxon>Bacillariaceae</taxon>
        <taxon>Nitzschia</taxon>
    </lineage>
</organism>
<dbReference type="AlphaFoldDB" id="A0A9K3PVR3"/>